<dbReference type="Proteomes" id="UP000318626">
    <property type="component" value="Chromosome"/>
</dbReference>
<accession>A0A518C3E4</accession>
<dbReference type="PROSITE" id="PS51257">
    <property type="entry name" value="PROKAR_LIPOPROTEIN"/>
    <property type="match status" value="1"/>
</dbReference>
<sequence length="141" mass="15206">MTLKDFSFARGGVLAALVLSLGCSSNSETVPVHGHVLLNGKPLANAEIIFQPEGKRASIGQTNKEGYYELTFTAMQEGGVVGLNRVMITKEAGGPDGDEMIPRQYNVDTELTADVVESGDNEFNFDLKSDRKTRGVARAKK</sequence>
<reference evidence="2" key="1">
    <citation type="submission" date="2019-02" db="EMBL/GenBank/DDBJ databases">
        <title>Deep-cultivation of Planctomycetes and their phenomic and genomic characterization uncovers novel biology.</title>
        <authorList>
            <person name="Wiegand S."/>
            <person name="Jogler M."/>
            <person name="Boedeker C."/>
            <person name="Pinto D."/>
            <person name="Vollmers J."/>
            <person name="Rivas-Marin E."/>
            <person name="Kohn T."/>
            <person name="Peeters S.H."/>
            <person name="Heuer A."/>
            <person name="Rast P."/>
            <person name="Oberbeckmann S."/>
            <person name="Bunk B."/>
            <person name="Jeske O."/>
            <person name="Meyerdierks A."/>
            <person name="Storesund J.E."/>
            <person name="Kallscheuer N."/>
            <person name="Luecker S."/>
            <person name="Lage O.M."/>
            <person name="Pohl T."/>
            <person name="Merkel B.J."/>
            <person name="Hornburger P."/>
            <person name="Mueller R.-W."/>
            <person name="Bruemmer F."/>
            <person name="Labrenz M."/>
            <person name="Spormann A.M."/>
            <person name="Op den Camp H."/>
            <person name="Overmann J."/>
            <person name="Amann R."/>
            <person name="Jetten M.S.M."/>
            <person name="Mascher T."/>
            <person name="Medema M.H."/>
            <person name="Devos D.P."/>
            <person name="Kaster A.-K."/>
            <person name="Ovreas L."/>
            <person name="Rohde M."/>
            <person name="Galperin M.Y."/>
            <person name="Jogler C."/>
        </authorList>
    </citation>
    <scope>NUCLEOTIDE SEQUENCE [LARGE SCALE GENOMIC DNA]</scope>
    <source>
        <strain evidence="2">Pan97</strain>
    </source>
</reference>
<dbReference type="OrthoDB" id="287810at2"/>
<dbReference type="EMBL" id="CP036289">
    <property type="protein sequence ID" value="QDU73748.1"/>
    <property type="molecule type" value="Genomic_DNA"/>
</dbReference>
<dbReference type="KEGG" id="bvo:Pan97_07470"/>
<dbReference type="RefSeq" id="WP_144970785.1">
    <property type="nucleotide sequence ID" value="NZ_CP036289.1"/>
</dbReference>
<name>A0A518C3E4_9BACT</name>
<dbReference type="AlphaFoldDB" id="A0A518C3E4"/>
<keyword evidence="2" id="KW-1185">Reference proteome</keyword>
<proteinExistence type="predicted"/>
<evidence type="ECO:0008006" key="3">
    <source>
        <dbReference type="Google" id="ProtNLM"/>
    </source>
</evidence>
<organism evidence="1 2">
    <name type="scientific">Bremerella volcania</name>
    <dbReference type="NCBI Taxonomy" id="2527984"/>
    <lineage>
        <taxon>Bacteria</taxon>
        <taxon>Pseudomonadati</taxon>
        <taxon>Planctomycetota</taxon>
        <taxon>Planctomycetia</taxon>
        <taxon>Pirellulales</taxon>
        <taxon>Pirellulaceae</taxon>
        <taxon>Bremerella</taxon>
    </lineage>
</organism>
<gene>
    <name evidence="1" type="ORF">Pan97_07470</name>
</gene>
<evidence type="ECO:0000313" key="1">
    <source>
        <dbReference type="EMBL" id="QDU73748.1"/>
    </source>
</evidence>
<protein>
    <recommendedName>
        <fullName evidence="3">Nickel uptake substrate-specific transmembrane region</fullName>
    </recommendedName>
</protein>
<evidence type="ECO:0000313" key="2">
    <source>
        <dbReference type="Proteomes" id="UP000318626"/>
    </source>
</evidence>